<dbReference type="EMBL" id="KZ107840">
    <property type="protein sequence ID" value="OSS51930.1"/>
    <property type="molecule type" value="Genomic_DNA"/>
</dbReference>
<feature type="region of interest" description="Disordered" evidence="1">
    <location>
        <begin position="509"/>
        <end position="542"/>
    </location>
</feature>
<proteinExistence type="predicted"/>
<keyword evidence="3" id="KW-1185">Reference proteome</keyword>
<feature type="region of interest" description="Disordered" evidence="1">
    <location>
        <begin position="198"/>
        <end position="222"/>
    </location>
</feature>
<sequence>MASFGKVLDLLDDRYLELQDVIGNVEPLPKLVPYEAYSQNALVYRIDETHEIFLGLMQDFTMRRAHELHTEMWSWLVQWEIDDSETTQQPSLAKKLRPDTQNANALSKTQSAPRQAPALTIFERRTLDGALMLEEDMLRILIDIVQIESSLVPNFIEFLYQWIDYYEGDGKALKAALRREIPSLWDFEYHPVLIPQDEESESTDTVELRQTSQTEKTHAKPKPDLAAFELRMSNTAESERLQYREVKFGIQPPRLEQPLPPLINVPLEYHKRIKYYTACFKSRQRALYLLLEAGITTRQINNYQKLQDEHPRETPEAEDGNGLRNYQKDAKFAQDHFEELVRAKQMKHSEIAISNKLAVEAQLAATHAIPDGASGLPLIPPTPMSARRSDFAVTMMEMLDAAIRRNGMKINDVPRPLLDRMNSMVFEHATKSKPDWWHSLTLLKKQHDEDQKSSLADTNTEEDGSYDSGSYDRAGDEDGVAASAPAPTLALPLLPRPLPRLLPLPLPPRQSFINTSSDRDNFNGTSSESAPRIPPTSASDRATPHDMAEYIRNVNAAQPQILASLFSPQIRQELPNGLIQSSQGQVAEPNSLPSPADPSVLREQYFMYLRGRQEALQRGDISNTHTEPTLPSSSSLPFVSQSYTTAAADFYHQPPAQQQVFSAGHPATYAQPYDSNTSQDTINETYMQPSQQAQSIRPPTLDQGQWQFPIPTRSPPDAPTLQSTLTPQAPQFFSNLGLDSGITNQDPLGHPTTSSTNPQTTDTMLPPPLPGITRNAPAPLSLTPPNKTCPFTTLAPEVLITSPFKSPSPSPAINKPIQIYLPKILLPSTNIPASISPDDTLLIGHEPTDAILLGHEDARTGALVLSKAIFLPVGVWENTLKKVRTGNWKVLESYICPRDHPAVDRKGKGKCQEGGGVGCHRAVYDKLEQAHGMMSEQPDVREELLTKRWRVAPGPMTSFDRGAVWEGWGVYVDRGVEMSAGERVGAWRKGESFLDEERLREIEELLREDENMQDG</sequence>
<gene>
    <name evidence="2" type="ORF">B5807_03585</name>
</gene>
<dbReference type="STRING" id="105696.A0A1Y2M765"/>
<name>A0A1Y2M765_EPING</name>
<feature type="compositionally biased region" description="Polar residues" evidence="1">
    <location>
        <begin position="511"/>
        <end position="529"/>
    </location>
</feature>
<dbReference type="Proteomes" id="UP000193240">
    <property type="component" value="Unassembled WGS sequence"/>
</dbReference>
<feature type="compositionally biased region" description="Polar residues" evidence="1">
    <location>
        <begin position="99"/>
        <end position="112"/>
    </location>
</feature>
<feature type="compositionally biased region" description="Low complexity" evidence="1">
    <location>
        <begin position="751"/>
        <end position="763"/>
    </location>
</feature>
<protein>
    <submittedName>
        <fullName evidence="2">Uncharacterized protein</fullName>
    </submittedName>
</protein>
<feature type="compositionally biased region" description="Polar residues" evidence="1">
    <location>
        <begin position="205"/>
        <end position="214"/>
    </location>
</feature>
<evidence type="ECO:0000313" key="3">
    <source>
        <dbReference type="Proteomes" id="UP000193240"/>
    </source>
</evidence>
<feature type="region of interest" description="Disordered" evidence="1">
    <location>
        <begin position="447"/>
        <end position="482"/>
    </location>
</feature>
<evidence type="ECO:0000256" key="1">
    <source>
        <dbReference type="SAM" id="MobiDB-lite"/>
    </source>
</evidence>
<feature type="region of interest" description="Disordered" evidence="1">
    <location>
        <begin position="731"/>
        <end position="774"/>
    </location>
</feature>
<dbReference type="AlphaFoldDB" id="A0A1Y2M765"/>
<accession>A0A1Y2M765</accession>
<dbReference type="InParanoid" id="A0A1Y2M765"/>
<feature type="region of interest" description="Disordered" evidence="1">
    <location>
        <begin position="88"/>
        <end position="112"/>
    </location>
</feature>
<organism evidence="2 3">
    <name type="scientific">Epicoccum nigrum</name>
    <name type="common">Soil fungus</name>
    <name type="synonym">Epicoccum purpurascens</name>
    <dbReference type="NCBI Taxonomy" id="105696"/>
    <lineage>
        <taxon>Eukaryota</taxon>
        <taxon>Fungi</taxon>
        <taxon>Dikarya</taxon>
        <taxon>Ascomycota</taxon>
        <taxon>Pezizomycotina</taxon>
        <taxon>Dothideomycetes</taxon>
        <taxon>Pleosporomycetidae</taxon>
        <taxon>Pleosporales</taxon>
        <taxon>Pleosporineae</taxon>
        <taxon>Didymellaceae</taxon>
        <taxon>Epicoccum</taxon>
    </lineage>
</organism>
<reference evidence="2 3" key="1">
    <citation type="journal article" date="2017" name="Genome Announc.">
        <title>Genome sequence of the saprophytic ascomycete Epicoccum nigrum ICMP 19927 strain isolated from New Zealand.</title>
        <authorList>
            <person name="Fokin M."/>
            <person name="Fleetwood D."/>
            <person name="Weir B.S."/>
            <person name="Villas-Boas S.G."/>
        </authorList>
    </citation>
    <scope>NUCLEOTIDE SEQUENCE [LARGE SCALE GENOMIC DNA]</scope>
    <source>
        <strain evidence="2 3">ICMP 19927</strain>
    </source>
</reference>
<dbReference type="OMA" id="IEFLYRW"/>
<evidence type="ECO:0000313" key="2">
    <source>
        <dbReference type="EMBL" id="OSS51930.1"/>
    </source>
</evidence>